<dbReference type="RefSeq" id="XP_022337015.1">
    <property type="nucleotide sequence ID" value="XM_022481307.1"/>
</dbReference>
<reference evidence="3 4" key="1">
    <citation type="submission" date="2025-04" db="UniProtKB">
        <authorList>
            <consortium name="RefSeq"/>
        </authorList>
    </citation>
    <scope>IDENTIFICATION</scope>
    <source>
        <tissue evidence="3 4">Whole sample</tissue>
    </source>
</reference>
<accession>A0A8B8EA56</accession>
<evidence type="ECO:0000313" key="3">
    <source>
        <dbReference type="RefSeq" id="XP_022337013.1"/>
    </source>
</evidence>
<dbReference type="Proteomes" id="UP000694844">
    <property type="component" value="Chromosome 5"/>
</dbReference>
<evidence type="ECO:0000313" key="4">
    <source>
        <dbReference type="RefSeq" id="XP_022337014.1"/>
    </source>
</evidence>
<evidence type="ECO:0000313" key="5">
    <source>
        <dbReference type="RefSeq" id="XP_022337015.1"/>
    </source>
</evidence>
<sequence length="413" mass="48113">MSDILLHKVKIKNGIKIKMDTARKWCKAVIVAAHRSYKRGLVFILDTQNQQRATVVIPDDPDNFFIKFYGVDAMGKVVDEYSRDSHENKRSEDMKNIRILKRDIPNGRYAMKSEGNMTIFFLKEVETGEKHFFQCQSGAGTTVYEIPFQLKPVRDYVVEAFYGRCLGQGKHSLSGHAHFEFRTAMLQKHVQLLYNRASEFCRLGRRCAINHLYRNKPRHYFEKIRSRGGVMTKYLKNNGGDQASPLNRSIQGLFFSAYYKYDGCPYLPEDSPFGDQRLHVALPFFIHKSNNLYFADFFCHYTNHHVTLVVTKAESYSDQFCRKHLTSLSKTNNPFLYYNRRRGSYFVNAALNIEVFYTENIDIGDLMYRNQAYFSYCYVIGNSRGKSFIGQGKNKECQKCNLKSEEIIESFLK</sequence>
<dbReference type="GeneID" id="111133178"/>
<dbReference type="InterPro" id="IPR045545">
    <property type="entry name" value="PHYIP/PHIPL_C"/>
</dbReference>
<dbReference type="AlphaFoldDB" id="A0A8B8EA56"/>
<dbReference type="OrthoDB" id="6160028at2759"/>
<protein>
    <submittedName>
        <fullName evidence="3 4">Phytanoyl-CoA hydroxylase-interacting protein-like</fullName>
    </submittedName>
</protein>
<organism evidence="2 5">
    <name type="scientific">Crassostrea virginica</name>
    <name type="common">Eastern oyster</name>
    <dbReference type="NCBI Taxonomy" id="6565"/>
    <lineage>
        <taxon>Eukaryota</taxon>
        <taxon>Metazoa</taxon>
        <taxon>Spiralia</taxon>
        <taxon>Lophotrochozoa</taxon>
        <taxon>Mollusca</taxon>
        <taxon>Bivalvia</taxon>
        <taxon>Autobranchia</taxon>
        <taxon>Pteriomorphia</taxon>
        <taxon>Ostreida</taxon>
        <taxon>Ostreoidea</taxon>
        <taxon>Ostreidae</taxon>
        <taxon>Crassostrea</taxon>
    </lineage>
</organism>
<evidence type="ECO:0000313" key="2">
    <source>
        <dbReference type="Proteomes" id="UP000694844"/>
    </source>
</evidence>
<gene>
    <name evidence="3 4 5" type="primary">LOC111133178</name>
</gene>
<feature type="domain" description="Phytanoyl-CoA hydroxylase-interacting protein-like C-terminal" evidence="1">
    <location>
        <begin position="203"/>
        <end position="364"/>
    </location>
</feature>
<evidence type="ECO:0000259" key="1">
    <source>
        <dbReference type="Pfam" id="PF19281"/>
    </source>
</evidence>
<keyword evidence="2" id="KW-1185">Reference proteome</keyword>
<name>A0A8B8EA56_CRAVI</name>
<dbReference type="Pfam" id="PF19281">
    <property type="entry name" value="PHYHIP_C"/>
    <property type="match status" value="1"/>
</dbReference>
<dbReference type="RefSeq" id="XP_022337013.1">
    <property type="nucleotide sequence ID" value="XM_022481305.1"/>
</dbReference>
<dbReference type="InterPro" id="IPR042868">
    <property type="entry name" value="PHYHIP/PHYHIPL"/>
</dbReference>
<dbReference type="RefSeq" id="XP_022337014.1">
    <property type="nucleotide sequence ID" value="XM_022481306.1"/>
</dbReference>
<proteinExistence type="predicted"/>
<dbReference type="PANTHER" id="PTHR15698:SF10">
    <property type="entry name" value="PHYTANOYL-COA HYDROXYLASE-INTERACTING PROTEIN-LIKE C-TERMINAL DOMAIN-CONTAINING PROTEIN"/>
    <property type="match status" value="1"/>
</dbReference>
<dbReference type="KEGG" id="cvn:111133178"/>
<dbReference type="PANTHER" id="PTHR15698">
    <property type="entry name" value="PROTEIN CBG15099"/>
    <property type="match status" value="1"/>
</dbReference>